<comment type="caution">
    <text evidence="2">The sequence shown here is derived from an EMBL/GenBank/DDBJ whole genome shotgun (WGS) entry which is preliminary data.</text>
</comment>
<gene>
    <name evidence="2" type="ORF">CGZ75_03950</name>
</gene>
<organism evidence="2 3">
    <name type="scientific">Paenibacillus herberti</name>
    <dbReference type="NCBI Taxonomy" id="1619309"/>
    <lineage>
        <taxon>Bacteria</taxon>
        <taxon>Bacillati</taxon>
        <taxon>Bacillota</taxon>
        <taxon>Bacilli</taxon>
        <taxon>Bacillales</taxon>
        <taxon>Paenibacillaceae</taxon>
        <taxon>Paenibacillus</taxon>
    </lineage>
</organism>
<evidence type="ECO:0000256" key="1">
    <source>
        <dbReference type="SAM" id="Phobius"/>
    </source>
</evidence>
<keyword evidence="1" id="KW-1133">Transmembrane helix</keyword>
<dbReference type="AlphaFoldDB" id="A0A229P178"/>
<dbReference type="EMBL" id="NMUQ01000001">
    <property type="protein sequence ID" value="OXM15877.1"/>
    <property type="molecule type" value="Genomic_DNA"/>
</dbReference>
<accession>A0A229P178</accession>
<keyword evidence="3" id="KW-1185">Reference proteome</keyword>
<sequence length="145" mass="16825">MKKWAFFFISILIIGLIILSYKYVEANTKAQNLQNSIDAKFKAELSFTRDSFNVKMNDYAYRSILSRVSTVASISEITSYEDQNDNLDISLYNLYVALNNDRSKEKVLSRADELRDIFMMLVTNPASKEATDKLMQINDETFFRD</sequence>
<reference evidence="2 3" key="1">
    <citation type="submission" date="2017-07" db="EMBL/GenBank/DDBJ databases">
        <title>Paenibacillus herberti R33 genome sequencing and assembly.</title>
        <authorList>
            <person name="Su W."/>
        </authorList>
    </citation>
    <scope>NUCLEOTIDE SEQUENCE [LARGE SCALE GENOMIC DNA]</scope>
    <source>
        <strain evidence="2 3">R33</strain>
    </source>
</reference>
<evidence type="ECO:0000313" key="3">
    <source>
        <dbReference type="Proteomes" id="UP000215145"/>
    </source>
</evidence>
<feature type="transmembrane region" description="Helical" evidence="1">
    <location>
        <begin position="6"/>
        <end position="24"/>
    </location>
</feature>
<keyword evidence="1" id="KW-0472">Membrane</keyword>
<keyword evidence="1" id="KW-0812">Transmembrane</keyword>
<dbReference type="Proteomes" id="UP000215145">
    <property type="component" value="Unassembled WGS sequence"/>
</dbReference>
<dbReference type="OrthoDB" id="2621483at2"/>
<evidence type="ECO:0000313" key="2">
    <source>
        <dbReference type="EMBL" id="OXM15877.1"/>
    </source>
</evidence>
<protein>
    <submittedName>
        <fullName evidence="2">Uncharacterized protein</fullName>
    </submittedName>
</protein>
<dbReference type="RefSeq" id="WP_089522967.1">
    <property type="nucleotide sequence ID" value="NZ_NMUQ01000001.1"/>
</dbReference>
<proteinExistence type="predicted"/>
<name>A0A229P178_9BACL</name>